<organism evidence="1 2">
    <name type="scientific">Dallia pectoralis</name>
    <name type="common">Alaska blackfish</name>
    <dbReference type="NCBI Taxonomy" id="75939"/>
    <lineage>
        <taxon>Eukaryota</taxon>
        <taxon>Metazoa</taxon>
        <taxon>Chordata</taxon>
        <taxon>Craniata</taxon>
        <taxon>Vertebrata</taxon>
        <taxon>Euteleostomi</taxon>
        <taxon>Actinopterygii</taxon>
        <taxon>Neopterygii</taxon>
        <taxon>Teleostei</taxon>
        <taxon>Protacanthopterygii</taxon>
        <taxon>Esociformes</taxon>
        <taxon>Umbridae</taxon>
        <taxon>Dallia</taxon>
    </lineage>
</organism>
<comment type="caution">
    <text evidence="1">The sequence shown here is derived from an EMBL/GenBank/DDBJ whole genome shotgun (WGS) entry which is preliminary data.</text>
</comment>
<sequence length="189" mass="20669">MSEDFLTVGGRSVFLKPVPSDLPDSSWHAEQPIVDPCPSTTTVSQPETNTILVPRNRPALDSVPSTPPTLPDPAKTDLPPPPPPVPSQTSTTFTLCASSSTTLPPPSLFSPDVSSQRPTTLALKTLPRGSMAKENGGPPSGVDEDEEERKMMEEDLKKCIEDFRKIKLPNVFPDKKRHWQSDLLKKYNA</sequence>
<name>A0ACC2HG74_DALPE</name>
<evidence type="ECO:0000313" key="1">
    <source>
        <dbReference type="EMBL" id="KAJ8014984.1"/>
    </source>
</evidence>
<protein>
    <submittedName>
        <fullName evidence="1">Uncharacterized protein</fullName>
    </submittedName>
</protein>
<keyword evidence="2" id="KW-1185">Reference proteome</keyword>
<evidence type="ECO:0000313" key="2">
    <source>
        <dbReference type="Proteomes" id="UP001157502"/>
    </source>
</evidence>
<proteinExistence type="predicted"/>
<dbReference type="EMBL" id="CM055729">
    <property type="protein sequence ID" value="KAJ8014984.1"/>
    <property type="molecule type" value="Genomic_DNA"/>
</dbReference>
<gene>
    <name evidence="1" type="ORF">DPEC_G00021440</name>
</gene>
<dbReference type="Proteomes" id="UP001157502">
    <property type="component" value="Chromosome 2"/>
</dbReference>
<reference evidence="1" key="1">
    <citation type="submission" date="2021-05" db="EMBL/GenBank/DDBJ databases">
        <authorList>
            <person name="Pan Q."/>
            <person name="Jouanno E."/>
            <person name="Zahm M."/>
            <person name="Klopp C."/>
            <person name="Cabau C."/>
            <person name="Louis A."/>
            <person name="Berthelot C."/>
            <person name="Parey E."/>
            <person name="Roest Crollius H."/>
            <person name="Montfort J."/>
            <person name="Robinson-Rechavi M."/>
            <person name="Bouchez O."/>
            <person name="Lampietro C."/>
            <person name="Lopez Roques C."/>
            <person name="Donnadieu C."/>
            <person name="Postlethwait J."/>
            <person name="Bobe J."/>
            <person name="Dillon D."/>
            <person name="Chandos A."/>
            <person name="von Hippel F."/>
            <person name="Guiguen Y."/>
        </authorList>
    </citation>
    <scope>NUCLEOTIDE SEQUENCE</scope>
    <source>
        <strain evidence="1">YG-Jan2019</strain>
    </source>
</reference>
<accession>A0ACC2HG74</accession>